<feature type="compositionally biased region" description="Basic and acidic residues" evidence="2">
    <location>
        <begin position="437"/>
        <end position="447"/>
    </location>
</feature>
<accession>A0A8K0NUC3</accession>
<dbReference type="Proteomes" id="UP000792457">
    <property type="component" value="Unassembled WGS sequence"/>
</dbReference>
<evidence type="ECO:0000256" key="2">
    <source>
        <dbReference type="SAM" id="MobiDB-lite"/>
    </source>
</evidence>
<sequence>MEDEISWKDVAKLAANLKKEETVRVHLPTRRLHGVVPRVNESTEENQEVQLNFSNPLVHNNVTIRQSNDFSKRSICQGVQSPTSGNKAISSSVQICENTSSCELSSDIPLNLLENDENWFSAVDNCKHCNQARQREQEWRLKADRAREEAEDKAEIIEALKRKVAELHLNLNDQLQEQNNDREVIRSLKGDNEELKKKLEWNQKQLHECQVVRDRYQKELEKERQRSPKSAGTEMFPPERKPVELIRIEPVVELMEEDVKTQTARLTKRIIIEDSGIQETPVSHKWFEEEKATWEAMVAELEGQIKTLKGEVENLSKSLEKSEKERSTWLGRIAELQERLKEQVAESERLRDKLKVSEERLSLEEVSRRNSDREKDETQAMLASALKEKSILDTAVESIKEEFERVRRSFDVLRSRLVQKEKRLTELEDILQSQKESTPEIKQEGGRAGDSFDEPADNTEKVEMTEEALLEWETWSHNGREGEEQIGKQEAAIGNEFNKSILSCLDKRNTGSFVQPLSESQHSVFGASPCCLSAMERVDVEWREKHRTSVRALMSKMKEKLRKTVQTAQEKEIVVEPALQTSQIKLSRPLPSFLELPSPVRFDDSAILQLVEESQKVIIKNDFTVNTLKASLSCLGEEISGLENQLKFTFLPGKTYRYIEAAD</sequence>
<keyword evidence="1" id="KW-0175">Coiled coil</keyword>
<dbReference type="EMBL" id="KZ308127">
    <property type="protein sequence ID" value="KAG8222246.1"/>
    <property type="molecule type" value="Genomic_DNA"/>
</dbReference>
<comment type="caution">
    <text evidence="3">The sequence shown here is derived from an EMBL/GenBank/DDBJ whole genome shotgun (WGS) entry which is preliminary data.</text>
</comment>
<keyword evidence="4" id="KW-1185">Reference proteome</keyword>
<gene>
    <name evidence="3" type="ORF">J437_LFUL001444</name>
</gene>
<name>A0A8K0NUC3_LADFU</name>
<feature type="coiled-coil region" evidence="1">
    <location>
        <begin position="291"/>
        <end position="360"/>
    </location>
</feature>
<evidence type="ECO:0000256" key="1">
    <source>
        <dbReference type="SAM" id="Coils"/>
    </source>
</evidence>
<evidence type="ECO:0000313" key="4">
    <source>
        <dbReference type="Proteomes" id="UP000792457"/>
    </source>
</evidence>
<feature type="coiled-coil region" evidence="1">
    <location>
        <begin position="129"/>
        <end position="226"/>
    </location>
</feature>
<reference evidence="3" key="1">
    <citation type="submission" date="2013-04" db="EMBL/GenBank/DDBJ databases">
        <authorList>
            <person name="Qu J."/>
            <person name="Murali S.C."/>
            <person name="Bandaranaike D."/>
            <person name="Bellair M."/>
            <person name="Blankenburg K."/>
            <person name="Chao H."/>
            <person name="Dinh H."/>
            <person name="Doddapaneni H."/>
            <person name="Downs B."/>
            <person name="Dugan-Rocha S."/>
            <person name="Elkadiri S."/>
            <person name="Gnanaolivu R.D."/>
            <person name="Hernandez B."/>
            <person name="Javaid M."/>
            <person name="Jayaseelan J.C."/>
            <person name="Lee S."/>
            <person name="Li M."/>
            <person name="Ming W."/>
            <person name="Munidasa M."/>
            <person name="Muniz J."/>
            <person name="Nguyen L."/>
            <person name="Ongeri F."/>
            <person name="Osuji N."/>
            <person name="Pu L.-L."/>
            <person name="Puazo M."/>
            <person name="Qu C."/>
            <person name="Quiroz J."/>
            <person name="Raj R."/>
            <person name="Weissenberger G."/>
            <person name="Xin Y."/>
            <person name="Zou X."/>
            <person name="Han Y."/>
            <person name="Richards S."/>
            <person name="Worley K."/>
            <person name="Muzny D."/>
            <person name="Gibbs R."/>
        </authorList>
    </citation>
    <scope>NUCLEOTIDE SEQUENCE</scope>
    <source>
        <strain evidence="3">Sampled in the wild</strain>
    </source>
</reference>
<feature type="region of interest" description="Disordered" evidence="2">
    <location>
        <begin position="430"/>
        <end position="460"/>
    </location>
</feature>
<evidence type="ECO:0000313" key="3">
    <source>
        <dbReference type="EMBL" id="KAG8222246.1"/>
    </source>
</evidence>
<organism evidence="3 4">
    <name type="scientific">Ladona fulva</name>
    <name type="common">Scarce chaser dragonfly</name>
    <name type="synonym">Libellula fulva</name>
    <dbReference type="NCBI Taxonomy" id="123851"/>
    <lineage>
        <taxon>Eukaryota</taxon>
        <taxon>Metazoa</taxon>
        <taxon>Ecdysozoa</taxon>
        <taxon>Arthropoda</taxon>
        <taxon>Hexapoda</taxon>
        <taxon>Insecta</taxon>
        <taxon>Pterygota</taxon>
        <taxon>Palaeoptera</taxon>
        <taxon>Odonata</taxon>
        <taxon>Epiprocta</taxon>
        <taxon>Anisoptera</taxon>
        <taxon>Libelluloidea</taxon>
        <taxon>Libellulidae</taxon>
        <taxon>Ladona</taxon>
    </lineage>
</organism>
<proteinExistence type="predicted"/>
<dbReference type="AlphaFoldDB" id="A0A8K0NUC3"/>
<reference evidence="3" key="2">
    <citation type="submission" date="2017-10" db="EMBL/GenBank/DDBJ databases">
        <title>Ladona fulva Genome sequencing and assembly.</title>
        <authorList>
            <person name="Murali S."/>
            <person name="Richards S."/>
            <person name="Bandaranaike D."/>
            <person name="Bellair M."/>
            <person name="Blankenburg K."/>
            <person name="Chao H."/>
            <person name="Dinh H."/>
            <person name="Doddapaneni H."/>
            <person name="Dugan-Rocha S."/>
            <person name="Elkadiri S."/>
            <person name="Gnanaolivu R."/>
            <person name="Hernandez B."/>
            <person name="Skinner E."/>
            <person name="Javaid M."/>
            <person name="Lee S."/>
            <person name="Li M."/>
            <person name="Ming W."/>
            <person name="Munidasa M."/>
            <person name="Muniz J."/>
            <person name="Nguyen L."/>
            <person name="Hughes D."/>
            <person name="Osuji N."/>
            <person name="Pu L.-L."/>
            <person name="Puazo M."/>
            <person name="Qu C."/>
            <person name="Quiroz J."/>
            <person name="Raj R."/>
            <person name="Weissenberger G."/>
            <person name="Xin Y."/>
            <person name="Zou X."/>
            <person name="Han Y."/>
            <person name="Worley K."/>
            <person name="Muzny D."/>
            <person name="Gibbs R."/>
        </authorList>
    </citation>
    <scope>NUCLEOTIDE SEQUENCE</scope>
    <source>
        <strain evidence="3">Sampled in the wild</strain>
    </source>
</reference>
<dbReference type="Gene3D" id="1.10.287.1490">
    <property type="match status" value="1"/>
</dbReference>
<dbReference type="OrthoDB" id="10632915at2759"/>
<protein>
    <submittedName>
        <fullName evidence="3">Uncharacterized protein</fullName>
    </submittedName>
</protein>